<sequence>MIFVATGEGENGPVSTTYEMPAMALQQAHRLADEGARHVLIVADGQEFAPVDFKRLFVGPGPVGT</sequence>
<reference evidence="1" key="1">
    <citation type="submission" date="2021-01" db="EMBL/GenBank/DDBJ databases">
        <title>Microvirga sp.</title>
        <authorList>
            <person name="Kim M.K."/>
        </authorList>
    </citation>
    <scope>NUCLEOTIDE SEQUENCE</scope>
    <source>
        <strain evidence="1">5420S-16</strain>
    </source>
</reference>
<dbReference type="EMBL" id="JAEQMY010000003">
    <property type="protein sequence ID" value="MBL0402901.1"/>
    <property type="molecule type" value="Genomic_DNA"/>
</dbReference>
<dbReference type="Proteomes" id="UP000605848">
    <property type="component" value="Unassembled WGS sequence"/>
</dbReference>
<comment type="caution">
    <text evidence="1">The sequence shown here is derived from an EMBL/GenBank/DDBJ whole genome shotgun (WGS) entry which is preliminary data.</text>
</comment>
<dbReference type="AlphaFoldDB" id="A0A937CY36"/>
<proteinExistence type="predicted"/>
<organism evidence="1 2">
    <name type="scientific">Microvirga aerilata</name>
    <dbReference type="NCBI Taxonomy" id="670292"/>
    <lineage>
        <taxon>Bacteria</taxon>
        <taxon>Pseudomonadati</taxon>
        <taxon>Pseudomonadota</taxon>
        <taxon>Alphaproteobacteria</taxon>
        <taxon>Hyphomicrobiales</taxon>
        <taxon>Methylobacteriaceae</taxon>
        <taxon>Microvirga</taxon>
    </lineage>
</organism>
<keyword evidence="2" id="KW-1185">Reference proteome</keyword>
<protein>
    <submittedName>
        <fullName evidence="1">Uncharacterized protein</fullName>
    </submittedName>
</protein>
<accession>A0A937CY36</accession>
<name>A0A937CY36_9HYPH</name>
<gene>
    <name evidence="1" type="ORF">JKG68_02865</name>
</gene>
<evidence type="ECO:0000313" key="1">
    <source>
        <dbReference type="EMBL" id="MBL0402901.1"/>
    </source>
</evidence>
<evidence type="ECO:0000313" key="2">
    <source>
        <dbReference type="Proteomes" id="UP000605848"/>
    </source>
</evidence>
<dbReference type="RefSeq" id="WP_202055691.1">
    <property type="nucleotide sequence ID" value="NZ_JAEQMY010000003.1"/>
</dbReference>